<evidence type="ECO:0000313" key="2">
    <source>
        <dbReference type="Ensembl" id="ENSAMXP00000032655.1"/>
    </source>
</evidence>
<evidence type="ECO:0000313" key="3">
    <source>
        <dbReference type="Proteomes" id="UP000018467"/>
    </source>
</evidence>
<sequence length="299" mass="33717">MNAGALLQPASGGNLSRLSNLPFWERRWKDGPEKTYETTSQKSFRPLPSITKTAAVTKPLPAQVVHRDLQHIKEYESESAKAFSSHNPVPITRVPGWTKYGTNWTMHSDDRCTNFHSTQSESFQSLNTASSTHRAVPPVDSVQLSYAQYKLPDSTQKETYIPQTVSPIIRAKEHTSQFPVHVNGANIRTKSNVQFGRPEMAGIFYSTTNLENYLQKQLTPVQRHHCPPSQILQYEGETERANVYLIKDSHIRLPQNGIYFTTTHKEAFEPKPISKTSLDNPPLQNISHMPFGPGQHAAK</sequence>
<keyword evidence="3" id="KW-1185">Reference proteome</keyword>
<protein>
    <submittedName>
        <fullName evidence="2">Uncharacterized protein</fullName>
    </submittedName>
</protein>
<dbReference type="GeneTree" id="ENSGT00510000053055"/>
<dbReference type="PANTHER" id="PTHR34828">
    <property type="entry name" value="TESTIS-EXPRESSED PROTEIN 45"/>
    <property type="match status" value="1"/>
</dbReference>
<dbReference type="AlphaFoldDB" id="A0A3B1IT02"/>
<organism evidence="2 3">
    <name type="scientific">Astyanax mexicanus</name>
    <name type="common">Blind cave fish</name>
    <name type="synonym">Astyanax fasciatus mexicanus</name>
    <dbReference type="NCBI Taxonomy" id="7994"/>
    <lineage>
        <taxon>Eukaryota</taxon>
        <taxon>Metazoa</taxon>
        <taxon>Chordata</taxon>
        <taxon>Craniata</taxon>
        <taxon>Vertebrata</taxon>
        <taxon>Euteleostomi</taxon>
        <taxon>Actinopterygii</taxon>
        <taxon>Neopterygii</taxon>
        <taxon>Teleostei</taxon>
        <taxon>Ostariophysi</taxon>
        <taxon>Characiformes</taxon>
        <taxon>Characoidei</taxon>
        <taxon>Acestrorhamphidae</taxon>
        <taxon>Acestrorhamphinae</taxon>
        <taxon>Astyanax</taxon>
    </lineage>
</organism>
<reference evidence="2" key="4">
    <citation type="submission" date="2025-09" db="UniProtKB">
        <authorList>
            <consortium name="Ensembl"/>
        </authorList>
    </citation>
    <scope>IDENTIFICATION</scope>
</reference>
<dbReference type="PANTHER" id="PTHR34828:SF1">
    <property type="entry name" value="TESTIS-EXPRESSED PROTEIN 45"/>
    <property type="match status" value="1"/>
</dbReference>
<evidence type="ECO:0000256" key="1">
    <source>
        <dbReference type="SAM" id="MobiDB-lite"/>
    </source>
</evidence>
<dbReference type="Bgee" id="ENSAMXG00000029224">
    <property type="expression patterns" value="Expressed in testis and 2 other cell types or tissues"/>
</dbReference>
<reference evidence="3" key="2">
    <citation type="journal article" date="2014" name="Nat. Commun.">
        <title>The cavefish genome reveals candidate genes for eye loss.</title>
        <authorList>
            <person name="McGaugh S.E."/>
            <person name="Gross J.B."/>
            <person name="Aken B."/>
            <person name="Blin M."/>
            <person name="Borowsky R."/>
            <person name="Chalopin D."/>
            <person name="Hinaux H."/>
            <person name="Jeffery W.R."/>
            <person name="Keene A."/>
            <person name="Ma L."/>
            <person name="Minx P."/>
            <person name="Murphy D."/>
            <person name="O'Quin K.E."/>
            <person name="Retaux S."/>
            <person name="Rohner N."/>
            <person name="Searle S.M."/>
            <person name="Stahl B.A."/>
            <person name="Tabin C."/>
            <person name="Volff J.N."/>
            <person name="Yoshizawa M."/>
            <person name="Warren W.C."/>
        </authorList>
    </citation>
    <scope>NUCLEOTIDE SEQUENCE [LARGE SCALE GENOMIC DNA]</scope>
    <source>
        <strain evidence="3">female</strain>
    </source>
</reference>
<feature type="compositionally biased region" description="Polar residues" evidence="1">
    <location>
        <begin position="274"/>
        <end position="287"/>
    </location>
</feature>
<name>A0A3B1IT02_ASTMX</name>
<dbReference type="InParanoid" id="A0A3B1IT02"/>
<reference evidence="2" key="3">
    <citation type="submission" date="2025-08" db="UniProtKB">
        <authorList>
            <consortium name="Ensembl"/>
        </authorList>
    </citation>
    <scope>IDENTIFICATION</scope>
</reference>
<reference evidence="3" key="1">
    <citation type="submission" date="2013-03" db="EMBL/GenBank/DDBJ databases">
        <authorList>
            <person name="Jeffery W."/>
            <person name="Warren W."/>
            <person name="Wilson R.K."/>
        </authorList>
    </citation>
    <scope>NUCLEOTIDE SEQUENCE</scope>
    <source>
        <strain evidence="3">female</strain>
    </source>
</reference>
<proteinExistence type="predicted"/>
<accession>A0A3B1IT02</accession>
<dbReference type="Proteomes" id="UP000018467">
    <property type="component" value="Unassembled WGS sequence"/>
</dbReference>
<dbReference type="Ensembl" id="ENSAMXT00000042266.1">
    <property type="protein sequence ID" value="ENSAMXP00000032655.1"/>
    <property type="gene ID" value="ENSAMXG00000029224.1"/>
</dbReference>
<feature type="region of interest" description="Disordered" evidence="1">
    <location>
        <begin position="271"/>
        <end position="299"/>
    </location>
</feature>
<dbReference type="InterPro" id="IPR028001">
    <property type="entry name" value="SAXO5"/>
</dbReference>